<dbReference type="CDD" id="cd06587">
    <property type="entry name" value="VOC"/>
    <property type="match status" value="1"/>
</dbReference>
<evidence type="ECO:0000313" key="2">
    <source>
        <dbReference type="EMBL" id="AOS65870.1"/>
    </source>
</evidence>
<evidence type="ECO:0000313" key="3">
    <source>
        <dbReference type="Proteomes" id="UP000095210"/>
    </source>
</evidence>
<feature type="domain" description="VOC" evidence="1">
    <location>
        <begin position="36"/>
        <end position="157"/>
    </location>
</feature>
<dbReference type="PANTHER" id="PTHR35908:SF1">
    <property type="entry name" value="CONSERVED PROTEIN"/>
    <property type="match status" value="1"/>
</dbReference>
<dbReference type="SUPFAM" id="SSF54593">
    <property type="entry name" value="Glyoxalase/Bleomycin resistance protein/Dihydroxybiphenyl dioxygenase"/>
    <property type="match status" value="1"/>
</dbReference>
<accession>A0AAC9HWQ0</accession>
<dbReference type="Gene3D" id="3.10.180.10">
    <property type="entry name" value="2,3-Dihydroxybiphenyl 1,2-Dioxygenase, domain 1"/>
    <property type="match status" value="1"/>
</dbReference>
<dbReference type="Proteomes" id="UP000095210">
    <property type="component" value="Chromosome"/>
</dbReference>
<evidence type="ECO:0000259" key="1">
    <source>
        <dbReference type="PROSITE" id="PS51819"/>
    </source>
</evidence>
<dbReference type="KEGG" id="ahm:TL08_25470"/>
<organism evidence="2 3">
    <name type="scientific">Actinoalloteichus hymeniacidonis</name>
    <dbReference type="NCBI Taxonomy" id="340345"/>
    <lineage>
        <taxon>Bacteria</taxon>
        <taxon>Bacillati</taxon>
        <taxon>Actinomycetota</taxon>
        <taxon>Actinomycetes</taxon>
        <taxon>Pseudonocardiales</taxon>
        <taxon>Pseudonocardiaceae</taxon>
        <taxon>Actinoalloteichus</taxon>
    </lineage>
</organism>
<dbReference type="InterPro" id="IPR037523">
    <property type="entry name" value="VOC_core"/>
</dbReference>
<dbReference type="PANTHER" id="PTHR35908">
    <property type="entry name" value="HYPOTHETICAL FUSION PROTEIN"/>
    <property type="match status" value="1"/>
</dbReference>
<dbReference type="PROSITE" id="PS51819">
    <property type="entry name" value="VOC"/>
    <property type="match status" value="1"/>
</dbReference>
<proteinExistence type="predicted"/>
<dbReference type="AlphaFoldDB" id="A0AAC9HWQ0"/>
<reference evidence="3" key="1">
    <citation type="submission" date="2016-03" db="EMBL/GenBank/DDBJ databases">
        <title>Complete genome sequence of the type strain Actinoalloteichus hymeniacidonis DSM 45092.</title>
        <authorList>
            <person name="Schaffert L."/>
            <person name="Albersmeier A."/>
            <person name="Winkler A."/>
            <person name="Kalinowski J."/>
            <person name="Zotchev S."/>
            <person name="Ruckert C."/>
        </authorList>
    </citation>
    <scope>NUCLEOTIDE SEQUENCE [LARGE SCALE GENOMIC DNA]</scope>
    <source>
        <strain evidence="3">HPA177(T) (DSM 45092(T))</strain>
    </source>
</reference>
<keyword evidence="3" id="KW-1185">Reference proteome</keyword>
<dbReference type="InterPro" id="IPR029068">
    <property type="entry name" value="Glyas_Bleomycin-R_OHBP_Dase"/>
</dbReference>
<gene>
    <name evidence="2" type="ORF">TL08_25470</name>
</gene>
<dbReference type="InterPro" id="IPR041581">
    <property type="entry name" value="Glyoxalase_6"/>
</dbReference>
<dbReference type="Pfam" id="PF18029">
    <property type="entry name" value="Glyoxalase_6"/>
    <property type="match status" value="1"/>
</dbReference>
<sequence>MPDERGLWSPALLGNAVEGDESMIDHGAPTPRRSLRLEAVVLDCPDPAGLAAFYGAVLGWETVAEDSGADWVRLRNPAGSSDLCFQRDPEYLPPDWPGRARPQMLHLDIEVADVVTEHERVSALGARLLAADSATFRVYADPAGHPFCLCACPADPS</sequence>
<name>A0AAC9HWQ0_9PSEU</name>
<protein>
    <submittedName>
        <fullName evidence="2">Glyoxalase-like domain</fullName>
    </submittedName>
</protein>
<dbReference type="EMBL" id="CP014859">
    <property type="protein sequence ID" value="AOS65870.1"/>
    <property type="molecule type" value="Genomic_DNA"/>
</dbReference>